<dbReference type="InterPro" id="IPR029058">
    <property type="entry name" value="AB_hydrolase_fold"/>
</dbReference>
<dbReference type="EMBL" id="JBBNAF010000003">
    <property type="protein sequence ID" value="KAK9161025.1"/>
    <property type="molecule type" value="Genomic_DNA"/>
</dbReference>
<sequence>MSPDLRGYGDTDAPNSISNHTSLSIVGDLVALIDALGEDQGAFHAWYLCLFRPDRVKALINLNITCFQPRNPSKKPTQSLRAAFGDDYYVIRFQVLEIPLFVLLSGRTYIIHPLLIRARGDGSGVCSCRNANVLKKFLTYLNTGPLMIPKHEGLQQILKLPCLIGLRR</sequence>
<organism evidence="1 2">
    <name type="scientific">Stephania yunnanensis</name>
    <dbReference type="NCBI Taxonomy" id="152371"/>
    <lineage>
        <taxon>Eukaryota</taxon>
        <taxon>Viridiplantae</taxon>
        <taxon>Streptophyta</taxon>
        <taxon>Embryophyta</taxon>
        <taxon>Tracheophyta</taxon>
        <taxon>Spermatophyta</taxon>
        <taxon>Magnoliopsida</taxon>
        <taxon>Ranunculales</taxon>
        <taxon>Menispermaceae</taxon>
        <taxon>Menispermoideae</taxon>
        <taxon>Cissampelideae</taxon>
        <taxon>Stephania</taxon>
    </lineage>
</organism>
<accession>A0AAP0L0Y8</accession>
<protein>
    <submittedName>
        <fullName evidence="1">Uncharacterized protein</fullName>
    </submittedName>
</protein>
<comment type="caution">
    <text evidence="1">The sequence shown here is derived from an EMBL/GenBank/DDBJ whole genome shotgun (WGS) entry which is preliminary data.</text>
</comment>
<name>A0AAP0L0Y8_9MAGN</name>
<keyword evidence="2" id="KW-1185">Reference proteome</keyword>
<evidence type="ECO:0000313" key="2">
    <source>
        <dbReference type="Proteomes" id="UP001420932"/>
    </source>
</evidence>
<dbReference type="Proteomes" id="UP001420932">
    <property type="component" value="Unassembled WGS sequence"/>
</dbReference>
<dbReference type="PANTHER" id="PTHR43329">
    <property type="entry name" value="EPOXIDE HYDROLASE"/>
    <property type="match status" value="1"/>
</dbReference>
<evidence type="ECO:0000313" key="1">
    <source>
        <dbReference type="EMBL" id="KAK9161025.1"/>
    </source>
</evidence>
<gene>
    <name evidence="1" type="ORF">Syun_007366</name>
</gene>
<dbReference type="SUPFAM" id="SSF53474">
    <property type="entry name" value="alpha/beta-Hydrolases"/>
    <property type="match status" value="1"/>
</dbReference>
<dbReference type="Gene3D" id="3.40.50.1820">
    <property type="entry name" value="alpha/beta hydrolase"/>
    <property type="match status" value="1"/>
</dbReference>
<proteinExistence type="predicted"/>
<dbReference type="AlphaFoldDB" id="A0AAP0L0Y8"/>
<reference evidence="1 2" key="1">
    <citation type="submission" date="2024-01" db="EMBL/GenBank/DDBJ databases">
        <title>Genome assemblies of Stephania.</title>
        <authorList>
            <person name="Yang L."/>
        </authorList>
    </citation>
    <scope>NUCLEOTIDE SEQUENCE [LARGE SCALE GENOMIC DNA]</scope>
    <source>
        <strain evidence="1">YNDBR</strain>
        <tissue evidence="1">Leaf</tissue>
    </source>
</reference>